<feature type="region of interest" description="Disordered" evidence="2">
    <location>
        <begin position="1"/>
        <end position="32"/>
    </location>
</feature>
<accession>A0AAW2ZN39</accession>
<dbReference type="SUPFAM" id="SSF52047">
    <property type="entry name" value="RNI-like"/>
    <property type="match status" value="1"/>
</dbReference>
<dbReference type="GO" id="GO:0005829">
    <property type="term" value="C:cytosol"/>
    <property type="evidence" value="ECO:0007669"/>
    <property type="project" value="TreeGrafter"/>
</dbReference>
<protein>
    <submittedName>
        <fullName evidence="3">Uncharacterized protein</fullName>
    </submittedName>
</protein>
<feature type="compositionally biased region" description="Polar residues" evidence="2">
    <location>
        <begin position="701"/>
        <end position="719"/>
    </location>
</feature>
<dbReference type="GO" id="GO:0005634">
    <property type="term" value="C:nucleus"/>
    <property type="evidence" value="ECO:0007669"/>
    <property type="project" value="TreeGrafter"/>
</dbReference>
<feature type="coiled-coil region" evidence="1">
    <location>
        <begin position="514"/>
        <end position="689"/>
    </location>
</feature>
<organism evidence="3 4">
    <name type="scientific">Acrasis kona</name>
    <dbReference type="NCBI Taxonomy" id="1008807"/>
    <lineage>
        <taxon>Eukaryota</taxon>
        <taxon>Discoba</taxon>
        <taxon>Heterolobosea</taxon>
        <taxon>Tetramitia</taxon>
        <taxon>Eutetramitia</taxon>
        <taxon>Acrasidae</taxon>
        <taxon>Acrasis</taxon>
    </lineage>
</organism>
<dbReference type="AlphaFoldDB" id="A0AAW2ZN39"/>
<dbReference type="SMART" id="SM00368">
    <property type="entry name" value="LRR_RI"/>
    <property type="match status" value="12"/>
</dbReference>
<keyword evidence="1" id="KW-0175">Coiled coil</keyword>
<gene>
    <name evidence="3" type="ORF">AKO1_009979</name>
</gene>
<dbReference type="InterPro" id="IPR001611">
    <property type="entry name" value="Leu-rich_rpt"/>
</dbReference>
<dbReference type="EMBL" id="JAOPGA020001779">
    <property type="protein sequence ID" value="KAL0491261.1"/>
    <property type="molecule type" value="Genomic_DNA"/>
</dbReference>
<dbReference type="InterPro" id="IPR027038">
    <property type="entry name" value="RanGap"/>
</dbReference>
<dbReference type="PANTHER" id="PTHR24113:SF15">
    <property type="entry name" value="NACHT DOMAIN-CONTAINING PROTEIN"/>
    <property type="match status" value="1"/>
</dbReference>
<sequence length="743" mass="83526">MAGPIHQGRTGSPTRRSPTRRTQQDDEQDSRKNLLLHKSLTPGLLIAASLTSPEELIDKNLLELNEDSRVSLQLSDIKLLYKAKCEDQNLQVLPKREDRFLELIHKSCSGLLFSLKEHGLGKESGEAIYQVLSNNQSYSILELCGNRLRDDGTKALSQLLEVNDSLVRLDLRSNDIGGKGGDALFKSLRHNCTLTSLDLSGLSGINRNHIGIKGAVSLCSMLQVNRVLSQINLGSNGMGADGIKLLCNGLKNNHVLTELDISSNNMGIQGCEYIANCLRFCSLKRLIMERNMVCDRGLTVLSNMLKQHHNNTLRHLNISENKITHLGVRDMCSMLKLDNMLHTIKLDGNEVGDKGVEELSAMLEVNKSVVNLTLSKNEIQDLGCSYIGKCMRINRTLRKLNLSSNYIEDPGIIYIANALKENKCLSWLDVGHNRIGDEGGVVLAKSLLSNQCLQWLSIKENDMRVAGEHIADAMRKNNTLMFLDFTYNNFSYKSYSFISDALKRNIRRYEGGAKDRLKKQITDLQKNEQILSKVNLLTRKEIELRESADDKYVQEQENIAALNDKYSQEIAEAKSLLQNKHQERRDAEARFQQKMDQFAVEIHTANQEQRKLEQRIDSERERVVRLKKEVLMVSEAIELSKKRADLEKKPYLMELENEERRLMVAKEKNKTEESEYDILKKKLKALEKLATSESGGGMSLLTGSVSANARASATPTKSNLRGVGTPVDRSSASSTPTKGKKNK</sequence>
<name>A0AAW2ZN39_9EUKA</name>
<keyword evidence="4" id="KW-1185">Reference proteome</keyword>
<dbReference type="GO" id="GO:0006913">
    <property type="term" value="P:nucleocytoplasmic transport"/>
    <property type="evidence" value="ECO:0007669"/>
    <property type="project" value="TreeGrafter"/>
</dbReference>
<dbReference type="InterPro" id="IPR032675">
    <property type="entry name" value="LRR_dom_sf"/>
</dbReference>
<reference evidence="3 4" key="1">
    <citation type="submission" date="2024-03" db="EMBL/GenBank/DDBJ databases">
        <title>The Acrasis kona genome and developmental transcriptomes reveal deep origins of eukaryotic multicellular pathways.</title>
        <authorList>
            <person name="Sheikh S."/>
            <person name="Fu C.-J."/>
            <person name="Brown M.W."/>
            <person name="Baldauf S.L."/>
        </authorList>
    </citation>
    <scope>NUCLEOTIDE SEQUENCE [LARGE SCALE GENOMIC DNA]</scope>
    <source>
        <strain evidence="3 4">ATCC MYA-3509</strain>
    </source>
</reference>
<comment type="caution">
    <text evidence="3">The sequence shown here is derived from an EMBL/GenBank/DDBJ whole genome shotgun (WGS) entry which is preliminary data.</text>
</comment>
<dbReference type="PANTHER" id="PTHR24113">
    <property type="entry name" value="RAN GTPASE-ACTIVATING PROTEIN 1"/>
    <property type="match status" value="1"/>
</dbReference>
<evidence type="ECO:0000313" key="3">
    <source>
        <dbReference type="EMBL" id="KAL0491261.1"/>
    </source>
</evidence>
<evidence type="ECO:0000313" key="4">
    <source>
        <dbReference type="Proteomes" id="UP001431209"/>
    </source>
</evidence>
<dbReference type="Pfam" id="PF13516">
    <property type="entry name" value="LRR_6"/>
    <property type="match status" value="8"/>
</dbReference>
<proteinExistence type="predicted"/>
<feature type="compositionally biased region" description="Polar residues" evidence="2">
    <location>
        <begin position="728"/>
        <end position="737"/>
    </location>
</feature>
<evidence type="ECO:0000256" key="1">
    <source>
        <dbReference type="SAM" id="Coils"/>
    </source>
</evidence>
<dbReference type="GO" id="GO:0005096">
    <property type="term" value="F:GTPase activator activity"/>
    <property type="evidence" value="ECO:0007669"/>
    <property type="project" value="UniProtKB-KW"/>
</dbReference>
<evidence type="ECO:0000256" key="2">
    <source>
        <dbReference type="SAM" id="MobiDB-lite"/>
    </source>
</evidence>
<dbReference type="Gene3D" id="3.80.10.10">
    <property type="entry name" value="Ribonuclease Inhibitor"/>
    <property type="match status" value="4"/>
</dbReference>
<dbReference type="Proteomes" id="UP001431209">
    <property type="component" value="Unassembled WGS sequence"/>
</dbReference>
<feature type="region of interest" description="Disordered" evidence="2">
    <location>
        <begin position="691"/>
        <end position="743"/>
    </location>
</feature>
<dbReference type="GO" id="GO:0031267">
    <property type="term" value="F:small GTPase binding"/>
    <property type="evidence" value="ECO:0007669"/>
    <property type="project" value="TreeGrafter"/>
</dbReference>
<dbReference type="GO" id="GO:0048471">
    <property type="term" value="C:perinuclear region of cytoplasm"/>
    <property type="evidence" value="ECO:0007669"/>
    <property type="project" value="TreeGrafter"/>
</dbReference>